<evidence type="ECO:0000313" key="3">
    <source>
        <dbReference type="EMBL" id="AOS65473.1"/>
    </source>
</evidence>
<feature type="region of interest" description="Disordered" evidence="1">
    <location>
        <begin position="1"/>
        <end position="104"/>
    </location>
</feature>
<keyword evidence="4" id="KW-1185">Reference proteome</keyword>
<gene>
    <name evidence="3" type="ORF">TL08_23465</name>
</gene>
<keyword evidence="2" id="KW-1133">Transmembrane helix</keyword>
<keyword evidence="2" id="KW-0812">Transmembrane</keyword>
<feature type="transmembrane region" description="Helical" evidence="2">
    <location>
        <begin position="161"/>
        <end position="183"/>
    </location>
</feature>
<feature type="compositionally biased region" description="Pro residues" evidence="1">
    <location>
        <begin position="1"/>
        <end position="55"/>
    </location>
</feature>
<sequence>MTGPYAQPPAPMNGPGPMGPPPHAPPGGYAPPMPGSPPPQTGPQPFPGQPHPSQPFPAVQPQLAQQQPPQQQLAQQQPAQPFPSQQPPPNPAAQPGSTPEWGVRAGRRIGFGTMVLVELRKLTGTRSDRLVLALAPVLFFGLVVAGALLSERMASAYDQMYPFYLSAQIGVLLFHAALIKLVAGEWQYKSVQTTLLVQPSRLRYLLAQGSVLGLVWLIASLVTIVGYPPIIDASTEANHYSYLLGHRLGWVVLVVVVALALGMLASLSIALLIPNTVGALVVYFLLMPALAMAHGIFPDLIGFIAPLELARYLISPDADLVPGIASGLLWTTLFVVGVMKLTKRDAG</sequence>
<evidence type="ECO:0000256" key="2">
    <source>
        <dbReference type="SAM" id="Phobius"/>
    </source>
</evidence>
<feature type="transmembrane region" description="Helical" evidence="2">
    <location>
        <begin position="204"/>
        <end position="228"/>
    </location>
</feature>
<name>A0AAC9MZJ7_9PSEU</name>
<feature type="transmembrane region" description="Helical" evidence="2">
    <location>
        <begin position="324"/>
        <end position="342"/>
    </location>
</feature>
<dbReference type="RefSeq" id="WP_157421270.1">
    <property type="nucleotide sequence ID" value="NZ_CP014859.1"/>
</dbReference>
<feature type="compositionally biased region" description="Pro residues" evidence="1">
    <location>
        <begin position="80"/>
        <end position="92"/>
    </location>
</feature>
<dbReference type="Proteomes" id="UP000095210">
    <property type="component" value="Chromosome"/>
</dbReference>
<proteinExistence type="predicted"/>
<organism evidence="3 4">
    <name type="scientific">Actinoalloteichus hymeniacidonis</name>
    <dbReference type="NCBI Taxonomy" id="340345"/>
    <lineage>
        <taxon>Bacteria</taxon>
        <taxon>Bacillati</taxon>
        <taxon>Actinomycetota</taxon>
        <taxon>Actinomycetes</taxon>
        <taxon>Pseudonocardiales</taxon>
        <taxon>Pseudonocardiaceae</taxon>
        <taxon>Actinoalloteichus</taxon>
    </lineage>
</organism>
<protein>
    <submittedName>
        <fullName evidence="3">ABC-2 family transporter protein</fullName>
    </submittedName>
</protein>
<feature type="compositionally biased region" description="Low complexity" evidence="1">
    <location>
        <begin position="56"/>
        <end position="79"/>
    </location>
</feature>
<feature type="transmembrane region" description="Helical" evidence="2">
    <location>
        <begin position="130"/>
        <end position="149"/>
    </location>
</feature>
<evidence type="ECO:0000313" key="4">
    <source>
        <dbReference type="Proteomes" id="UP000095210"/>
    </source>
</evidence>
<reference evidence="4" key="1">
    <citation type="submission" date="2016-03" db="EMBL/GenBank/DDBJ databases">
        <title>Complete genome sequence of the type strain Actinoalloteichus hymeniacidonis DSM 45092.</title>
        <authorList>
            <person name="Schaffert L."/>
            <person name="Albersmeier A."/>
            <person name="Winkler A."/>
            <person name="Kalinowski J."/>
            <person name="Zotchev S."/>
            <person name="Ruckert C."/>
        </authorList>
    </citation>
    <scope>NUCLEOTIDE SEQUENCE [LARGE SCALE GENOMIC DNA]</scope>
    <source>
        <strain evidence="4">HPA177(T) (DSM 45092(T))</strain>
    </source>
</reference>
<feature type="transmembrane region" description="Helical" evidence="2">
    <location>
        <begin position="280"/>
        <end position="304"/>
    </location>
</feature>
<evidence type="ECO:0000256" key="1">
    <source>
        <dbReference type="SAM" id="MobiDB-lite"/>
    </source>
</evidence>
<accession>A0AAC9MZJ7</accession>
<dbReference type="EMBL" id="CP014859">
    <property type="protein sequence ID" value="AOS65473.1"/>
    <property type="molecule type" value="Genomic_DNA"/>
</dbReference>
<feature type="transmembrane region" description="Helical" evidence="2">
    <location>
        <begin position="248"/>
        <end position="273"/>
    </location>
</feature>
<dbReference type="KEGG" id="ahm:TL08_23465"/>
<dbReference type="AlphaFoldDB" id="A0AAC9MZJ7"/>
<keyword evidence="2" id="KW-0472">Membrane</keyword>